<comment type="caution">
    <text evidence="3">The sequence shown here is derived from an EMBL/GenBank/DDBJ whole genome shotgun (WGS) entry which is preliminary data.</text>
</comment>
<reference evidence="3" key="1">
    <citation type="journal article" date="2014" name="Int. J. Syst. Evol. Microbiol.">
        <title>Complete genome sequence of Corynebacterium casei LMG S-19264T (=DSM 44701T), isolated from a smear-ripened cheese.</title>
        <authorList>
            <consortium name="US DOE Joint Genome Institute (JGI-PGF)"/>
            <person name="Walter F."/>
            <person name="Albersmeier A."/>
            <person name="Kalinowski J."/>
            <person name="Ruckert C."/>
        </authorList>
    </citation>
    <scope>NUCLEOTIDE SEQUENCE</scope>
    <source>
        <strain evidence="3">JCM 4790</strain>
    </source>
</reference>
<keyword evidence="4" id="KW-1185">Reference proteome</keyword>
<feature type="compositionally biased region" description="Low complexity" evidence="1">
    <location>
        <begin position="129"/>
        <end position="139"/>
    </location>
</feature>
<sequence length="190" mass="18946">MGSLRLTLCAGAVCATALTPVAAAHADEADVQVSSSSPAPGDELGLRVRGCAARAATAESAAFVADTRLTGEDGVLAGAARVRSPLRPGTYPVRVHCGGAVTDSRFDVVREERPADRSQDRRGPEREPAAPASPVAPVRAGGGGTARLSVSEARATGPGTPHAVVGLVLAGVAAVAVAVRSARRGRGGVD</sequence>
<feature type="chain" id="PRO_5037701769" description="Secreted protein" evidence="2">
    <location>
        <begin position="27"/>
        <end position="190"/>
    </location>
</feature>
<feature type="signal peptide" evidence="2">
    <location>
        <begin position="1"/>
        <end position="26"/>
    </location>
</feature>
<name>A0A918KJ44_9ACTN</name>
<protein>
    <recommendedName>
        <fullName evidence="5">Secreted protein</fullName>
    </recommendedName>
</protein>
<evidence type="ECO:0000256" key="1">
    <source>
        <dbReference type="SAM" id="MobiDB-lite"/>
    </source>
</evidence>
<evidence type="ECO:0008006" key="5">
    <source>
        <dbReference type="Google" id="ProtNLM"/>
    </source>
</evidence>
<dbReference type="RefSeq" id="WP_190189730.1">
    <property type="nucleotide sequence ID" value="NZ_BMVU01000005.1"/>
</dbReference>
<feature type="region of interest" description="Disordered" evidence="1">
    <location>
        <begin position="110"/>
        <end position="160"/>
    </location>
</feature>
<evidence type="ECO:0000313" key="4">
    <source>
        <dbReference type="Proteomes" id="UP000619244"/>
    </source>
</evidence>
<organism evidence="3 4">
    <name type="scientific">Streptomyces minutiscleroticus</name>
    <dbReference type="NCBI Taxonomy" id="68238"/>
    <lineage>
        <taxon>Bacteria</taxon>
        <taxon>Bacillati</taxon>
        <taxon>Actinomycetota</taxon>
        <taxon>Actinomycetes</taxon>
        <taxon>Kitasatosporales</taxon>
        <taxon>Streptomycetaceae</taxon>
        <taxon>Streptomyces</taxon>
    </lineage>
</organism>
<accession>A0A918KJ44</accession>
<dbReference type="AlphaFoldDB" id="A0A918KJ44"/>
<dbReference type="Proteomes" id="UP000619244">
    <property type="component" value="Unassembled WGS sequence"/>
</dbReference>
<reference evidence="3" key="2">
    <citation type="submission" date="2020-09" db="EMBL/GenBank/DDBJ databases">
        <authorList>
            <person name="Sun Q."/>
            <person name="Ohkuma M."/>
        </authorList>
    </citation>
    <scope>NUCLEOTIDE SEQUENCE</scope>
    <source>
        <strain evidence="3">JCM 4790</strain>
    </source>
</reference>
<dbReference type="EMBL" id="BMVU01000005">
    <property type="protein sequence ID" value="GGX64834.1"/>
    <property type="molecule type" value="Genomic_DNA"/>
</dbReference>
<feature type="compositionally biased region" description="Basic and acidic residues" evidence="1">
    <location>
        <begin position="110"/>
        <end position="128"/>
    </location>
</feature>
<evidence type="ECO:0000313" key="3">
    <source>
        <dbReference type="EMBL" id="GGX64834.1"/>
    </source>
</evidence>
<evidence type="ECO:0000256" key="2">
    <source>
        <dbReference type="SAM" id="SignalP"/>
    </source>
</evidence>
<gene>
    <name evidence="3" type="ORF">GCM10010358_19000</name>
</gene>
<keyword evidence="2" id="KW-0732">Signal</keyword>
<proteinExistence type="predicted"/>